<sequence length="242" mass="28546">MIFAFLVLAFALVEGNEETTTSRYERCDVSVWLGYFEIYPKELLEAHYALTDELLDNGCPDLQRMKKNFEDYLEDCLKPGDAVFPFYAYDGKYIEELCNKNSVIRANYVRHAECYRGLENAFKRCEENATGQYERYRESGGHIDSTYSDYQRMCIRSAFSYVCDATEIAATCGEQAYRDFFELGKLRDSTKGIRYFCSAYDFERELNTGFFAQLQINENQRQEYNEVLDYLKTPFVWEFFKQ</sequence>
<protein>
    <submittedName>
        <fullName evidence="2">BLTX292</fullName>
    </submittedName>
</protein>
<accession>A0A076KUL0</accession>
<feature type="chain" id="PRO_5012926640" evidence="1">
    <location>
        <begin position="16"/>
        <end position="242"/>
    </location>
</feature>
<dbReference type="EMBL" id="KF433356">
    <property type="protein sequence ID" value="AII97680.1"/>
    <property type="molecule type" value="mRNA"/>
</dbReference>
<keyword evidence="1" id="KW-0732">Signal</keyword>
<name>A0A076KUL0_NEPPI</name>
<evidence type="ECO:0000313" key="2">
    <source>
        <dbReference type="EMBL" id="AII97680.1"/>
    </source>
</evidence>
<dbReference type="AlphaFoldDB" id="A0A076KUL0"/>
<feature type="signal peptide" evidence="1">
    <location>
        <begin position="1"/>
        <end position="15"/>
    </location>
</feature>
<reference evidence="2" key="1">
    <citation type="submission" date="2013-07" db="EMBL/GenBank/DDBJ databases">
        <title>Nephila pilipes venom gland.</title>
        <authorList>
            <person name="Huo L.J."/>
        </authorList>
    </citation>
    <scope>NUCLEOTIDE SEQUENCE</scope>
    <source>
        <tissue evidence="2">Venom gland</tissue>
    </source>
</reference>
<evidence type="ECO:0000256" key="1">
    <source>
        <dbReference type="SAM" id="SignalP"/>
    </source>
</evidence>
<organism evidence="2">
    <name type="scientific">Nephila pilipes</name>
    <name type="common">Giant wood spider</name>
    <name type="synonym">Nephila maculata</name>
    <dbReference type="NCBI Taxonomy" id="299642"/>
    <lineage>
        <taxon>Eukaryota</taxon>
        <taxon>Metazoa</taxon>
        <taxon>Ecdysozoa</taxon>
        <taxon>Arthropoda</taxon>
        <taxon>Chelicerata</taxon>
        <taxon>Arachnida</taxon>
        <taxon>Araneae</taxon>
        <taxon>Araneomorphae</taxon>
        <taxon>Entelegynae</taxon>
        <taxon>Araneoidea</taxon>
        <taxon>Nephilidae</taxon>
        <taxon>Nephila</taxon>
    </lineage>
</organism>
<proteinExistence type="evidence at transcript level"/>